<evidence type="ECO:0000313" key="3">
    <source>
        <dbReference type="EMBL" id="CAK0855383.1"/>
    </source>
</evidence>
<feature type="transmembrane region" description="Helical" evidence="2">
    <location>
        <begin position="484"/>
        <end position="507"/>
    </location>
</feature>
<dbReference type="EMBL" id="CAUYUJ010015549">
    <property type="protein sequence ID" value="CAK0855383.1"/>
    <property type="molecule type" value="Genomic_DNA"/>
</dbReference>
<organism evidence="3 4">
    <name type="scientific">Prorocentrum cordatum</name>
    <dbReference type="NCBI Taxonomy" id="2364126"/>
    <lineage>
        <taxon>Eukaryota</taxon>
        <taxon>Sar</taxon>
        <taxon>Alveolata</taxon>
        <taxon>Dinophyceae</taxon>
        <taxon>Prorocentrales</taxon>
        <taxon>Prorocentraceae</taxon>
        <taxon>Prorocentrum</taxon>
    </lineage>
</organism>
<feature type="transmembrane region" description="Helical" evidence="2">
    <location>
        <begin position="272"/>
        <end position="291"/>
    </location>
</feature>
<protein>
    <recommendedName>
        <fullName evidence="5">Protein RFT1 homolog</fullName>
    </recommendedName>
</protein>
<keyword evidence="2" id="KW-1133">Transmembrane helix</keyword>
<feature type="transmembrane region" description="Helical" evidence="2">
    <location>
        <begin position="519"/>
        <end position="537"/>
    </location>
</feature>
<feature type="transmembrane region" description="Helical" evidence="2">
    <location>
        <begin position="643"/>
        <end position="663"/>
    </location>
</feature>
<feature type="transmembrane region" description="Helical" evidence="2">
    <location>
        <begin position="312"/>
        <end position="333"/>
    </location>
</feature>
<feature type="transmembrane region" description="Helical" evidence="2">
    <location>
        <begin position="387"/>
        <end position="407"/>
    </location>
</feature>
<keyword evidence="4" id="KW-1185">Reference proteome</keyword>
<evidence type="ECO:0000256" key="1">
    <source>
        <dbReference type="SAM" id="MobiDB-lite"/>
    </source>
</evidence>
<keyword evidence="2" id="KW-0472">Membrane</keyword>
<evidence type="ECO:0000313" key="4">
    <source>
        <dbReference type="Proteomes" id="UP001189429"/>
    </source>
</evidence>
<accession>A0ABN9U8D6</accession>
<sequence length="693" mass="75002">MQLFLFPHSGPNISAAFGAERPREALVRSLRLAGLPTNQKPYYLSAANEALMPRWHAEREFARAVALLWLIGEASAQTGHQHGRTLDSRGPDRTASLEPADVSKLSDPVPQVRHYKVPGRGYTKHSPLYAKQTVWGGAAPQAPEKTTTTWKPLEARPWKEDAMERSDITEPSPVLVQPASTTVQCITNLTCQFFAVYTVLFLLQSSTRLGLTALQREEKSFGPVVETVHFVPMLCVLFMATRMRAVQLTHGEPEQYELPQWWVKAAMQSCSWWMLALTVIVLLTSCLHVEAVDSKVKRPTIGPTMLRYLRDFVMMIVYISFTVVCVGACTMQAPPGLAPPPERAALACTLCLTFLYFGVFLARAAATFANRAGILGQARRFGNAQEVLRSATATVAFAPMLAVLFIAASIRAMQVGAEPSGGRLPAWVQACFYACTVSVFLQTACVVAIFVISPDDAEPAGEDLGAAPPPGGPRRRAAARAVEYLRWFLMAVLYVCVVAVAVGALLFPRPVPASTELDGVVVLAVLYFGVCLALWVVSCARQAEARAAPGGPQQGRGGSSVLEQCLQNAKVQIQFCPMLCVLFLACLLRALRATGGRGAPQAWCQAAERVATGAVVCLVLLSFEQLLSKAVPKIVKVCAVCKYIFVAALYASALACIFALYTITADTAVTGELSSEPIPVLAALGRRMREPSR</sequence>
<gene>
    <name evidence="3" type="ORF">PCOR1329_LOCUS46157</name>
</gene>
<comment type="caution">
    <text evidence="3">The sequence shown here is derived from an EMBL/GenBank/DDBJ whole genome shotgun (WGS) entry which is preliminary data.</text>
</comment>
<keyword evidence="2" id="KW-0812">Transmembrane</keyword>
<evidence type="ECO:0008006" key="5">
    <source>
        <dbReference type="Google" id="ProtNLM"/>
    </source>
</evidence>
<feature type="transmembrane region" description="Helical" evidence="2">
    <location>
        <begin position="427"/>
        <end position="452"/>
    </location>
</feature>
<dbReference type="Proteomes" id="UP001189429">
    <property type="component" value="Unassembled WGS sequence"/>
</dbReference>
<proteinExistence type="predicted"/>
<name>A0ABN9U8D6_9DINO</name>
<evidence type="ECO:0000256" key="2">
    <source>
        <dbReference type="SAM" id="Phobius"/>
    </source>
</evidence>
<feature type="transmembrane region" description="Helical" evidence="2">
    <location>
        <begin position="345"/>
        <end position="366"/>
    </location>
</feature>
<reference evidence="3" key="1">
    <citation type="submission" date="2023-10" db="EMBL/GenBank/DDBJ databases">
        <authorList>
            <person name="Chen Y."/>
            <person name="Shah S."/>
            <person name="Dougan E. K."/>
            <person name="Thang M."/>
            <person name="Chan C."/>
        </authorList>
    </citation>
    <scope>NUCLEOTIDE SEQUENCE [LARGE SCALE GENOMIC DNA]</scope>
</reference>
<feature type="region of interest" description="Disordered" evidence="1">
    <location>
        <begin position="78"/>
        <end position="104"/>
    </location>
</feature>